<proteinExistence type="predicted"/>
<protein>
    <submittedName>
        <fullName evidence="2">Uncharacterized protein</fullName>
    </submittedName>
</protein>
<dbReference type="EMBL" id="GEGO01004135">
    <property type="protein sequence ID" value="JAR91269.1"/>
    <property type="molecule type" value="Transcribed_RNA"/>
</dbReference>
<dbReference type="AlphaFoldDB" id="A0A147BKE0"/>
<organism evidence="2">
    <name type="scientific">Ixodes ricinus</name>
    <name type="common">Common tick</name>
    <name type="synonym">Acarus ricinus</name>
    <dbReference type="NCBI Taxonomy" id="34613"/>
    <lineage>
        <taxon>Eukaryota</taxon>
        <taxon>Metazoa</taxon>
        <taxon>Ecdysozoa</taxon>
        <taxon>Arthropoda</taxon>
        <taxon>Chelicerata</taxon>
        <taxon>Arachnida</taxon>
        <taxon>Acari</taxon>
        <taxon>Parasitiformes</taxon>
        <taxon>Ixodida</taxon>
        <taxon>Ixodoidea</taxon>
        <taxon>Ixodidae</taxon>
        <taxon>Ixodinae</taxon>
        <taxon>Ixodes</taxon>
    </lineage>
</organism>
<reference evidence="2" key="1">
    <citation type="journal article" date="2018" name="PLoS Negl. Trop. Dis.">
        <title>Sialome diversity of ticks revealed by RNAseq of single tick salivary glands.</title>
        <authorList>
            <person name="Perner J."/>
            <person name="Kropackova S."/>
            <person name="Kopacek P."/>
            <person name="Ribeiro J.M."/>
        </authorList>
    </citation>
    <scope>NUCLEOTIDE SEQUENCE</scope>
    <source>
        <strain evidence="2">Siblings of single egg batch collected in Ceske Budejovice</strain>
        <tissue evidence="2">Salivary glands</tissue>
    </source>
</reference>
<evidence type="ECO:0000256" key="1">
    <source>
        <dbReference type="SAM" id="MobiDB-lite"/>
    </source>
</evidence>
<feature type="compositionally biased region" description="Basic and acidic residues" evidence="1">
    <location>
        <begin position="129"/>
        <end position="138"/>
    </location>
</feature>
<accession>A0A147BKE0</accession>
<evidence type="ECO:0000313" key="2">
    <source>
        <dbReference type="EMBL" id="JAR91269.1"/>
    </source>
</evidence>
<sequence length="149" mass="17448">MSTCNGSATKLRNTLMNCVHHFCGRHEQCDEDSPCKMEGYVPTALLIQDPFAEELLFSFVRSTTIFKNAEDYVKAKDTYHVESFNNSMLIYLDKRVHYLDDTYNLRQSLALLDWNEHVGRHHTSTYCIEDSRHPDRQGGKKNYTKKTYR</sequence>
<feature type="region of interest" description="Disordered" evidence="1">
    <location>
        <begin position="129"/>
        <end position="149"/>
    </location>
</feature>
<name>A0A147BKE0_IXORI</name>